<name>A0ACB0EQY0_RANTA</name>
<dbReference type="EMBL" id="OX596108">
    <property type="protein sequence ID" value="CAI9703087.1"/>
    <property type="molecule type" value="Genomic_DNA"/>
</dbReference>
<proteinExistence type="predicted"/>
<dbReference type="Proteomes" id="UP001162501">
    <property type="component" value="Chromosome 24"/>
</dbReference>
<sequence length="519" mass="54100">MRAESGPAPVHSCPGDVTGHAPGVSEGAGPAPRGGGEALWALGTRWRPQVLAGQALTSELCSATSETHKCPEKQDSTPSAEEGKELQKPGSGPAGAAFEGRRGPGAAGLSPLPRFCAPQRGRRPDGASRSPWKRGPPEMATRGQAPGTRARDPRSGAGSRASSPPRHLLLATGGLLTQRLEQRLASLATSASGKQDCGQPRPRHRNAAAFLGVPAKAAQGAGEATSARSPCTAAKSRPRTPRLESCRREQQTQGSGSPETCSCSSVSKSGIWEIWSQAGVGLEVPFGPEGGAGEEGLAARREQWRGAGNGKPARSGAPGQALLGSRSSRLIPRSCQGDTSLKPPTQRLHRPFPGRQQLQRDVWKEAPVWEKGVPVPALPCAPPSPPLSALPGALPTIWDPKPSGSRSQRGCEIESRRPGDQRRQHRAAQHPASQGASAPAFRKASCCPTRGADGDERRGKVAVMPSQPLRGPQRLADGHGLPKWGIAAELAGAGYHAEGFREQALGGPKEALVDPTVQQ</sequence>
<evidence type="ECO:0000313" key="1">
    <source>
        <dbReference type="EMBL" id="CAI9703087.1"/>
    </source>
</evidence>
<accession>A0ACB0EQY0</accession>
<organism evidence="1 2">
    <name type="scientific">Rangifer tarandus platyrhynchus</name>
    <name type="common">Svalbard reindeer</name>
    <dbReference type="NCBI Taxonomy" id="3082113"/>
    <lineage>
        <taxon>Eukaryota</taxon>
        <taxon>Metazoa</taxon>
        <taxon>Chordata</taxon>
        <taxon>Craniata</taxon>
        <taxon>Vertebrata</taxon>
        <taxon>Euteleostomi</taxon>
        <taxon>Mammalia</taxon>
        <taxon>Eutheria</taxon>
        <taxon>Laurasiatheria</taxon>
        <taxon>Artiodactyla</taxon>
        <taxon>Ruminantia</taxon>
        <taxon>Pecora</taxon>
        <taxon>Cervidae</taxon>
        <taxon>Odocoileinae</taxon>
        <taxon>Rangifer</taxon>
    </lineage>
</organism>
<evidence type="ECO:0000313" key="2">
    <source>
        <dbReference type="Proteomes" id="UP001162501"/>
    </source>
</evidence>
<gene>
    <name evidence="1" type="ORF">MRATA1EN3_LOCUS14300</name>
</gene>
<protein>
    <submittedName>
        <fullName evidence="1">Uncharacterized protein</fullName>
    </submittedName>
</protein>
<reference evidence="1" key="1">
    <citation type="submission" date="2023-05" db="EMBL/GenBank/DDBJ databases">
        <authorList>
            <consortium name="ELIXIR-Norway"/>
        </authorList>
    </citation>
    <scope>NUCLEOTIDE SEQUENCE</scope>
</reference>